<dbReference type="AlphaFoldDB" id="A0A2R5G8I3"/>
<keyword evidence="2" id="KW-1185">Reference proteome</keyword>
<name>A0A2R5G8I3_9STRA</name>
<sequence length="78" mass="8765">MMEACDATKQHAQIYHDAHKETGMIVDANLRVAEEIAARTQTLSQNLTDLSPLRQRLDELEAALSGYERIADKILRKG</sequence>
<reference evidence="1 2" key="1">
    <citation type="submission" date="2017-12" db="EMBL/GenBank/DDBJ databases">
        <title>Sequencing, de novo assembly and annotation of complete genome of a new Thraustochytrid species, strain FCC1311.</title>
        <authorList>
            <person name="Sedici K."/>
            <person name="Godart F."/>
            <person name="Aiese Cigliano R."/>
            <person name="Sanseverino W."/>
            <person name="Barakat M."/>
            <person name="Ortet P."/>
            <person name="Marechal E."/>
            <person name="Cagnac O."/>
            <person name="Amato A."/>
        </authorList>
    </citation>
    <scope>NUCLEOTIDE SEQUENCE [LARGE SCALE GENOMIC DNA]</scope>
</reference>
<protein>
    <submittedName>
        <fullName evidence="1">Uncharacterized protein</fullName>
    </submittedName>
</protein>
<organism evidence="1 2">
    <name type="scientific">Hondaea fermentalgiana</name>
    <dbReference type="NCBI Taxonomy" id="2315210"/>
    <lineage>
        <taxon>Eukaryota</taxon>
        <taxon>Sar</taxon>
        <taxon>Stramenopiles</taxon>
        <taxon>Bigyra</taxon>
        <taxon>Labyrinthulomycetes</taxon>
        <taxon>Thraustochytrida</taxon>
        <taxon>Thraustochytriidae</taxon>
        <taxon>Hondaea</taxon>
    </lineage>
</organism>
<accession>A0A2R5G8I3</accession>
<dbReference type="Proteomes" id="UP000241890">
    <property type="component" value="Unassembled WGS sequence"/>
</dbReference>
<comment type="caution">
    <text evidence="1">The sequence shown here is derived from an EMBL/GenBank/DDBJ whole genome shotgun (WGS) entry which is preliminary data.</text>
</comment>
<dbReference type="InParanoid" id="A0A2R5G8I3"/>
<dbReference type="EMBL" id="BEYU01000029">
    <property type="protein sequence ID" value="GBG27310.1"/>
    <property type="molecule type" value="Genomic_DNA"/>
</dbReference>
<evidence type="ECO:0000313" key="2">
    <source>
        <dbReference type="Proteomes" id="UP000241890"/>
    </source>
</evidence>
<proteinExistence type="predicted"/>
<evidence type="ECO:0000313" key="1">
    <source>
        <dbReference type="EMBL" id="GBG27310.1"/>
    </source>
</evidence>
<gene>
    <name evidence="1" type="ORF">FCC1311_035322</name>
</gene>